<feature type="region of interest" description="Disordered" evidence="5">
    <location>
        <begin position="507"/>
        <end position="546"/>
    </location>
</feature>
<dbReference type="GO" id="GO:0072659">
    <property type="term" value="P:protein localization to plasma membrane"/>
    <property type="evidence" value="ECO:0007669"/>
    <property type="project" value="TreeGrafter"/>
</dbReference>
<dbReference type="AlphaFoldDB" id="A0A9X1S055"/>
<keyword evidence="10" id="KW-1185">Reference proteome</keyword>
<evidence type="ECO:0000256" key="5">
    <source>
        <dbReference type="SAM" id="MobiDB-lite"/>
    </source>
</evidence>
<keyword evidence="6" id="KW-1133">Transmembrane helix</keyword>
<dbReference type="InterPro" id="IPR027705">
    <property type="entry name" value="Flotillin_fam"/>
</dbReference>
<evidence type="ECO:0000256" key="6">
    <source>
        <dbReference type="SAM" id="Phobius"/>
    </source>
</evidence>
<feature type="coiled-coil region" evidence="4">
    <location>
        <begin position="265"/>
        <end position="300"/>
    </location>
</feature>
<dbReference type="PANTHER" id="PTHR13806:SF46">
    <property type="entry name" value="FLOTILLIN-1-RELATED"/>
    <property type="match status" value="1"/>
</dbReference>
<protein>
    <submittedName>
        <fullName evidence="9">Flotillin family protein</fullName>
    </submittedName>
</protein>
<dbReference type="GO" id="GO:0005886">
    <property type="term" value="C:plasma membrane"/>
    <property type="evidence" value="ECO:0007669"/>
    <property type="project" value="TreeGrafter"/>
</dbReference>
<dbReference type="PANTHER" id="PTHR13806">
    <property type="entry name" value="FLOTILLIN-RELATED"/>
    <property type="match status" value="1"/>
</dbReference>
<feature type="coiled-coil region" evidence="4">
    <location>
        <begin position="330"/>
        <end position="403"/>
    </location>
</feature>
<comment type="subcellular location">
    <subcellularLocation>
        <location evidence="1">Membrane</location>
    </subcellularLocation>
</comment>
<dbReference type="InterPro" id="IPR001107">
    <property type="entry name" value="Band_7"/>
</dbReference>
<feature type="domain" description="Flotillin C-terminal" evidence="8">
    <location>
        <begin position="380"/>
        <end position="482"/>
    </location>
</feature>
<keyword evidence="6" id="KW-0812">Transmembrane</keyword>
<dbReference type="Gene3D" id="3.30.479.30">
    <property type="entry name" value="Band 7 domain"/>
    <property type="match status" value="1"/>
</dbReference>
<dbReference type="InterPro" id="IPR036013">
    <property type="entry name" value="Band_7/SPFH_dom_sf"/>
</dbReference>
<feature type="domain" description="Band 7" evidence="7">
    <location>
        <begin position="54"/>
        <end position="232"/>
    </location>
</feature>
<evidence type="ECO:0000256" key="4">
    <source>
        <dbReference type="SAM" id="Coils"/>
    </source>
</evidence>
<dbReference type="EMBL" id="JAGTTM010000001">
    <property type="protein sequence ID" value="MCC2028920.1"/>
    <property type="molecule type" value="Genomic_DNA"/>
</dbReference>
<reference evidence="9" key="1">
    <citation type="submission" date="2021-04" db="EMBL/GenBank/DDBJ databases">
        <title>Microbacterium tenobrionis sp. nov. and Microbacterium allomyrinae sp. nov., isolated from larvae of Tenobrio molitor and Allomyrina dichotoma, respectively.</title>
        <authorList>
            <person name="Lee S.D."/>
        </authorList>
    </citation>
    <scope>NUCLEOTIDE SEQUENCE</scope>
    <source>
        <strain evidence="9">YMB-B2</strain>
    </source>
</reference>
<comment type="similarity">
    <text evidence="2">Belongs to the band 7/mec-2 family. Flotillin subfamily.</text>
</comment>
<evidence type="ECO:0000256" key="2">
    <source>
        <dbReference type="ARBA" id="ARBA00007161"/>
    </source>
</evidence>
<dbReference type="CDD" id="cd03399">
    <property type="entry name" value="SPFH_flotillin"/>
    <property type="match status" value="1"/>
</dbReference>
<dbReference type="SUPFAM" id="SSF117892">
    <property type="entry name" value="Band 7/SPFH domain"/>
    <property type="match status" value="1"/>
</dbReference>
<evidence type="ECO:0000313" key="10">
    <source>
        <dbReference type="Proteomes" id="UP001139289"/>
    </source>
</evidence>
<dbReference type="Pfam" id="PF15975">
    <property type="entry name" value="Flot"/>
    <property type="match status" value="1"/>
</dbReference>
<evidence type="ECO:0000256" key="3">
    <source>
        <dbReference type="ARBA" id="ARBA00023136"/>
    </source>
</evidence>
<proteinExistence type="inferred from homology"/>
<accession>A0A9X1S055</accession>
<keyword evidence="3 6" id="KW-0472">Membrane</keyword>
<dbReference type="InterPro" id="IPR031905">
    <property type="entry name" value="Flotillin_C"/>
</dbReference>
<sequence length="546" mass="57164">MEIAGLVGILVLVGIAVVVLIVIGLVILLFARSWIKVARADEALVISGRKQKVQRAIVSADGTSSSEIVDSPVTVIVNGKSLVNPITQRHEIISLRSRQVSLNAEAQSLDSVTLNVDGVAIVKIGSDPLYVRRAAERFASQDKAIEQFTTEQLEGALRGIVATLSVVELMRERKKFSDQIAADVSQELAEQGLILDSFQIKGITDKVGYIQSLGAPEIQSKRQAAEISQTNADRAINQKNIANQESNLVEQTALDTNTANANAGIGRARAEAEQAEHLARAQAEQSVLQQQAENRQAQLDADVKRVADAQRYEAETRAQADLYTRERAAEAAAIEQVKQAEARTRIAEQQAEADRARAAGEAAAAEAKATGEANALRALADAEAEARRLRASAEAEAIRAEGEARAAAVEAEAKAIASNQEAFLSQRVLEVLPTVMGEFAKGYAAIGSVSIIGGSGEDGASNVIGADSAKAMKSVFDSVSSATGLDLAAIIQGQAVGRGIGESLANAQTANTPAPAATAPETPRTRAAAKDAGVQDAGDEAAAAGE</sequence>
<evidence type="ECO:0000313" key="9">
    <source>
        <dbReference type="EMBL" id="MCC2028920.1"/>
    </source>
</evidence>
<feature type="transmembrane region" description="Helical" evidence="6">
    <location>
        <begin position="6"/>
        <end position="31"/>
    </location>
</feature>
<gene>
    <name evidence="9" type="ORF">KEC56_05215</name>
</gene>
<evidence type="ECO:0000259" key="7">
    <source>
        <dbReference type="Pfam" id="PF01145"/>
    </source>
</evidence>
<dbReference type="GO" id="GO:0002020">
    <property type="term" value="F:protease binding"/>
    <property type="evidence" value="ECO:0007669"/>
    <property type="project" value="TreeGrafter"/>
</dbReference>
<keyword evidence="4" id="KW-0175">Coiled coil</keyword>
<name>A0A9X1S055_9MICO</name>
<comment type="caution">
    <text evidence="9">The sequence shown here is derived from an EMBL/GenBank/DDBJ whole genome shotgun (WGS) entry which is preliminary data.</text>
</comment>
<dbReference type="RefSeq" id="WP_227530111.1">
    <property type="nucleotide sequence ID" value="NZ_JAGTTM010000001.1"/>
</dbReference>
<evidence type="ECO:0000256" key="1">
    <source>
        <dbReference type="ARBA" id="ARBA00004370"/>
    </source>
</evidence>
<evidence type="ECO:0000259" key="8">
    <source>
        <dbReference type="Pfam" id="PF15975"/>
    </source>
</evidence>
<organism evidence="9 10">
    <name type="scientific">Microbacterium tenebrionis</name>
    <dbReference type="NCBI Taxonomy" id="2830665"/>
    <lineage>
        <taxon>Bacteria</taxon>
        <taxon>Bacillati</taxon>
        <taxon>Actinomycetota</taxon>
        <taxon>Actinomycetes</taxon>
        <taxon>Micrococcales</taxon>
        <taxon>Microbacteriaceae</taxon>
        <taxon>Microbacterium</taxon>
    </lineage>
</organism>
<dbReference type="Proteomes" id="UP001139289">
    <property type="component" value="Unassembled WGS sequence"/>
</dbReference>
<dbReference type="Pfam" id="PF01145">
    <property type="entry name" value="Band_7"/>
    <property type="match status" value="1"/>
</dbReference>